<feature type="non-terminal residue" evidence="1">
    <location>
        <position position="79"/>
    </location>
</feature>
<dbReference type="AlphaFoldDB" id="A0A3R6Y170"/>
<gene>
    <name evidence="1" type="ORF">DYB37_006634</name>
</gene>
<evidence type="ECO:0000313" key="1">
    <source>
        <dbReference type="EMBL" id="RHZ18092.1"/>
    </source>
</evidence>
<evidence type="ECO:0000313" key="2">
    <source>
        <dbReference type="Proteomes" id="UP000285430"/>
    </source>
</evidence>
<proteinExistence type="predicted"/>
<organism evidence="1 2">
    <name type="scientific">Aphanomyces astaci</name>
    <name type="common">Crayfish plague agent</name>
    <dbReference type="NCBI Taxonomy" id="112090"/>
    <lineage>
        <taxon>Eukaryota</taxon>
        <taxon>Sar</taxon>
        <taxon>Stramenopiles</taxon>
        <taxon>Oomycota</taxon>
        <taxon>Saprolegniomycetes</taxon>
        <taxon>Saprolegniales</taxon>
        <taxon>Verrucalvaceae</taxon>
        <taxon>Aphanomyces</taxon>
    </lineage>
</organism>
<reference evidence="1 2" key="1">
    <citation type="submission" date="2018-08" db="EMBL/GenBank/DDBJ databases">
        <title>Aphanomyces genome sequencing and annotation.</title>
        <authorList>
            <person name="Minardi D."/>
            <person name="Oidtmann B."/>
            <person name="Van Der Giezen M."/>
            <person name="Studholme D.J."/>
        </authorList>
    </citation>
    <scope>NUCLEOTIDE SEQUENCE [LARGE SCALE GENOMIC DNA]</scope>
    <source>
        <strain evidence="1 2">Da</strain>
    </source>
</reference>
<sequence>MGKCPQTRPLVVETTHSTRFSAKPVPASTSLAPSSSIWNRACVTKSAPARTVNCTIPNKSFLARKTRQTTTPVVITPSA</sequence>
<protein>
    <submittedName>
        <fullName evidence="1">Uncharacterized protein</fullName>
    </submittedName>
</protein>
<dbReference type="Proteomes" id="UP000285430">
    <property type="component" value="Unassembled WGS sequence"/>
</dbReference>
<name>A0A3R6Y170_APHAT</name>
<comment type="caution">
    <text evidence="1">The sequence shown here is derived from an EMBL/GenBank/DDBJ whole genome shotgun (WGS) entry which is preliminary data.</text>
</comment>
<accession>A0A3R6Y170</accession>
<dbReference type="EMBL" id="QUTH01003651">
    <property type="protein sequence ID" value="RHZ18092.1"/>
    <property type="molecule type" value="Genomic_DNA"/>
</dbReference>